<reference evidence="11 12" key="1">
    <citation type="journal article" date="2012" name="Genome Biol.">
        <title>Genome and low-iron response of an oceanic diatom adapted to chronic iron limitation.</title>
        <authorList>
            <person name="Lommer M."/>
            <person name="Specht M."/>
            <person name="Roy A.S."/>
            <person name="Kraemer L."/>
            <person name="Andreson R."/>
            <person name="Gutowska M.A."/>
            <person name="Wolf J."/>
            <person name="Bergner S.V."/>
            <person name="Schilhabel M.B."/>
            <person name="Klostermeier U.C."/>
            <person name="Beiko R.G."/>
            <person name="Rosenstiel P."/>
            <person name="Hippler M."/>
            <person name="Laroche J."/>
        </authorList>
    </citation>
    <scope>NUCLEOTIDE SEQUENCE [LARGE SCALE GENOMIC DNA]</scope>
    <source>
        <strain evidence="11 12">CCMP1005</strain>
    </source>
</reference>
<dbReference type="OrthoDB" id="1924260at2759"/>
<feature type="active site" description="Nucleophile" evidence="8">
    <location>
        <position position="469"/>
    </location>
</feature>
<feature type="region of interest" description="Disordered" evidence="9">
    <location>
        <begin position="243"/>
        <end position="276"/>
    </location>
</feature>
<organism evidence="11 12">
    <name type="scientific">Thalassiosira oceanica</name>
    <name type="common">Marine diatom</name>
    <dbReference type="NCBI Taxonomy" id="159749"/>
    <lineage>
        <taxon>Eukaryota</taxon>
        <taxon>Sar</taxon>
        <taxon>Stramenopiles</taxon>
        <taxon>Ochrophyta</taxon>
        <taxon>Bacillariophyta</taxon>
        <taxon>Coscinodiscophyceae</taxon>
        <taxon>Thalassiosirophycidae</taxon>
        <taxon>Thalassiosirales</taxon>
        <taxon>Thalassiosiraceae</taxon>
        <taxon>Thalassiosira</taxon>
    </lineage>
</organism>
<dbReference type="EC" id="3.4.19.12" evidence="3 8"/>
<keyword evidence="5 8" id="KW-0833">Ubl conjugation pathway</keyword>
<dbReference type="InterPro" id="IPR038765">
    <property type="entry name" value="Papain-like_cys_pep_sf"/>
</dbReference>
<feature type="site" description="Transition state stabilizer" evidence="8">
    <location>
        <position position="463"/>
    </location>
</feature>
<dbReference type="InterPro" id="IPR001578">
    <property type="entry name" value="Peptidase_C12_UCH"/>
</dbReference>
<feature type="site" description="Important for enzyme activity" evidence="8">
    <location>
        <position position="580"/>
    </location>
</feature>
<evidence type="ECO:0000256" key="5">
    <source>
        <dbReference type="ARBA" id="ARBA00022786"/>
    </source>
</evidence>
<dbReference type="InterPro" id="IPR036959">
    <property type="entry name" value="Peptidase_C12_UCH_sf"/>
</dbReference>
<keyword evidence="7 8" id="KW-0788">Thiol protease</keyword>
<comment type="catalytic activity">
    <reaction evidence="1 8">
        <text>Thiol-dependent hydrolysis of ester, thioester, amide, peptide and isopeptide bonds formed by the C-terminal Gly of ubiquitin (a 76-residue protein attached to proteins as an intracellular targeting signal).</text>
        <dbReference type="EC" id="3.4.19.12"/>
    </reaction>
</comment>
<feature type="compositionally biased region" description="Low complexity" evidence="9">
    <location>
        <begin position="100"/>
        <end position="110"/>
    </location>
</feature>
<evidence type="ECO:0000256" key="7">
    <source>
        <dbReference type="ARBA" id="ARBA00022807"/>
    </source>
</evidence>
<protein>
    <recommendedName>
        <fullName evidence="3 8">ubiquitinyl hydrolase 1</fullName>
        <ecNumber evidence="3 8">3.4.19.12</ecNumber>
    </recommendedName>
</protein>
<dbReference type="GO" id="GO:0016579">
    <property type="term" value="P:protein deubiquitination"/>
    <property type="evidence" value="ECO:0007669"/>
    <property type="project" value="TreeGrafter"/>
</dbReference>
<keyword evidence="4 8" id="KW-0645">Protease</keyword>
<dbReference type="GO" id="GO:0004843">
    <property type="term" value="F:cysteine-type deubiquitinase activity"/>
    <property type="evidence" value="ECO:0007669"/>
    <property type="project" value="UniProtKB-UniRule"/>
</dbReference>
<keyword evidence="12" id="KW-1185">Reference proteome</keyword>
<comment type="caution">
    <text evidence="11">The sequence shown here is derived from an EMBL/GenBank/DDBJ whole genome shotgun (WGS) entry which is preliminary data.</text>
</comment>
<feature type="region of interest" description="Disordered" evidence="9">
    <location>
        <begin position="715"/>
        <end position="735"/>
    </location>
</feature>
<dbReference type="GO" id="GO:0006511">
    <property type="term" value="P:ubiquitin-dependent protein catabolic process"/>
    <property type="evidence" value="ECO:0007669"/>
    <property type="project" value="UniProtKB-UniRule"/>
</dbReference>
<feature type="region of interest" description="Disordered" evidence="9">
    <location>
        <begin position="368"/>
        <end position="388"/>
    </location>
</feature>
<dbReference type="GO" id="GO:0005737">
    <property type="term" value="C:cytoplasm"/>
    <property type="evidence" value="ECO:0007669"/>
    <property type="project" value="TreeGrafter"/>
</dbReference>
<dbReference type="Proteomes" id="UP000266841">
    <property type="component" value="Unassembled WGS sequence"/>
</dbReference>
<feature type="region of interest" description="Disordered" evidence="9">
    <location>
        <begin position="81"/>
        <end position="117"/>
    </location>
</feature>
<sequence>MASCSTILYPYFTFSDLHIACFHKSVSKVIVKARRDARGRGCRQHFQHKTGGLVVLRHDDCRDEFGDIASKATTPSRVTTEPLIHYGGNEPVTRQANGASNTSNNNNSSTRGGEERGDLAIHGFVQRSKTAILDFVITDTDAPSYGHQPSKKVLEKAAKRKKDKYLEACRERRRDFIPMAYSVDGLAGKEARAAEKRLASLLASKWDRPYSEMACFVKTRMSLSIVRPISMLLRGSRSSATWKRRAPDDGAAARATVTSQRPVQGPERGVARRRSRSLMSSSLFNASRPSKTRRIWIPFASRATDATGLPTLVLACSLTYIGPLTRVAHTHTANSPHNFLLRKAIHTHFPIITPQLPRTRLNEKDLSTCRANGAQSSPIPASSRPSSRVSASRTLSLWSLDDESLAALTSPAEGVEGAAAVHGLIFLFKWQQQSPSSPSSGGSGEGTPLLGDDVPEGLFFAKQVTHNACATQAILSVLFNTAGSVEEGSESPDDDCGRLLYLGPMLSNFRSFTSAFPPDLRGESIGASDEIREAHNSFGRAEDAFLNDPTKPKREASDDDDVFHFVAYLPFKDGNVYEIDGLKAGPVRVGPCRADGIDNGAEKEWLIVARDAVRARLEGYNPSEIKFNLMAMVQDRRTCLSEKLDGLVSGAGLGDDDPAVVAARSELAGEDEKRAKWSAENARRRHNFLPFGIELLRCLAGTGRFEEYIEQAKKTAGEKRKRAEAWKEKSKALGA</sequence>
<feature type="domain" description="UCH catalytic" evidence="10">
    <location>
        <begin position="370"/>
        <end position="634"/>
    </location>
</feature>
<proteinExistence type="inferred from homology"/>
<dbReference type="PROSITE" id="PS52048">
    <property type="entry name" value="UCH_DOMAIN"/>
    <property type="match status" value="1"/>
</dbReference>
<comment type="similarity">
    <text evidence="2 8">Belongs to the peptidase C12 family.</text>
</comment>
<dbReference type="InterPro" id="IPR041507">
    <property type="entry name" value="UCH_C"/>
</dbReference>
<accession>K0SEI7</accession>
<dbReference type="EMBL" id="AGNL01018049">
    <property type="protein sequence ID" value="EJK63725.1"/>
    <property type="molecule type" value="Genomic_DNA"/>
</dbReference>
<evidence type="ECO:0000256" key="1">
    <source>
        <dbReference type="ARBA" id="ARBA00000707"/>
    </source>
</evidence>
<evidence type="ECO:0000256" key="4">
    <source>
        <dbReference type="ARBA" id="ARBA00022670"/>
    </source>
</evidence>
<evidence type="ECO:0000313" key="12">
    <source>
        <dbReference type="Proteomes" id="UP000266841"/>
    </source>
</evidence>
<evidence type="ECO:0000256" key="9">
    <source>
        <dbReference type="SAM" id="MobiDB-lite"/>
    </source>
</evidence>
<evidence type="ECO:0000259" key="10">
    <source>
        <dbReference type="PROSITE" id="PS52048"/>
    </source>
</evidence>
<evidence type="ECO:0000256" key="8">
    <source>
        <dbReference type="PROSITE-ProRule" id="PRU01393"/>
    </source>
</evidence>
<dbReference type="eggNOG" id="KOG2778">
    <property type="taxonomic scope" value="Eukaryota"/>
</dbReference>
<dbReference type="AlphaFoldDB" id="K0SEI7"/>
<name>K0SEI7_THAOC</name>
<feature type="active site" description="Proton donor" evidence="8">
    <location>
        <position position="564"/>
    </location>
</feature>
<keyword evidence="6 8" id="KW-0378">Hydrolase</keyword>
<evidence type="ECO:0000313" key="11">
    <source>
        <dbReference type="EMBL" id="EJK63725.1"/>
    </source>
</evidence>
<dbReference type="SUPFAM" id="SSF54001">
    <property type="entry name" value="Cysteine proteinases"/>
    <property type="match status" value="1"/>
</dbReference>
<dbReference type="Gene3D" id="3.40.532.10">
    <property type="entry name" value="Peptidase C12, ubiquitin carboxyl-terminal hydrolase"/>
    <property type="match status" value="1"/>
</dbReference>
<dbReference type="PANTHER" id="PTHR10589">
    <property type="entry name" value="UBIQUITIN CARBOXYL-TERMINAL HYDROLASE"/>
    <property type="match status" value="1"/>
</dbReference>
<gene>
    <name evidence="11" type="ORF">THAOC_15604</name>
</gene>
<evidence type="ECO:0000256" key="3">
    <source>
        <dbReference type="ARBA" id="ARBA00012759"/>
    </source>
</evidence>
<dbReference type="Pfam" id="PF18031">
    <property type="entry name" value="UCH_C"/>
    <property type="match status" value="1"/>
</dbReference>
<evidence type="ECO:0000256" key="2">
    <source>
        <dbReference type="ARBA" id="ARBA00009326"/>
    </source>
</evidence>
<feature type="compositionally biased region" description="Low complexity" evidence="9">
    <location>
        <begin position="374"/>
        <end position="388"/>
    </location>
</feature>
<dbReference type="Pfam" id="PF01088">
    <property type="entry name" value="Peptidase_C12"/>
    <property type="match status" value="1"/>
</dbReference>
<dbReference type="PANTHER" id="PTHR10589:SF16">
    <property type="entry name" value="UBIQUITIN CARBOXYL-TERMINAL HYDROLASE ISOZYME L5"/>
    <property type="match status" value="1"/>
</dbReference>
<evidence type="ECO:0000256" key="6">
    <source>
        <dbReference type="ARBA" id="ARBA00022801"/>
    </source>
</evidence>
<dbReference type="Gene3D" id="1.20.58.860">
    <property type="match status" value="1"/>
</dbReference>